<evidence type="ECO:0000256" key="8">
    <source>
        <dbReference type="SAM" id="Phobius"/>
    </source>
</evidence>
<gene>
    <name evidence="10" type="ORF">GCM10010468_35160</name>
</gene>
<feature type="transmembrane region" description="Helical" evidence="8">
    <location>
        <begin position="12"/>
        <end position="38"/>
    </location>
</feature>
<keyword evidence="5 8" id="KW-0812">Transmembrane</keyword>
<comment type="subcellular location">
    <subcellularLocation>
        <location evidence="1">Cell membrane</location>
        <topology evidence="1">Multi-pass membrane protein</topology>
    </subcellularLocation>
</comment>
<keyword evidence="11" id="KW-1185">Reference proteome</keyword>
<dbReference type="SUPFAM" id="SSF103473">
    <property type="entry name" value="MFS general substrate transporter"/>
    <property type="match status" value="1"/>
</dbReference>
<sequence length="447" mass="45568">MARMIEKLRGNPWAVLATLSLGFFMTLLDLTIVNIAIPGMMTSLHAPLDLVLWTVGAYSLVLAALVVTAARLGDLLGQRTMFAWGIAVFTLASAGCGLAPGPAALIAARIVQGIGAALLTPQTMALIVATFPAARRGTALGVWGSVAGVATLAGPTLGGFLCSALGWRWIFFVNVPVGLLVLVMTFLFVPGLRTGRAHRLDPSGILLSSSALACVAFALMEGQRFGWNPAIWALAAAGLVLGALFLRHQGRRQDSGPLIPFVLFRDRNFAVMTVLIGAVGAAMVGAVLPLGLLLQQGLGLSAVQAGLALAPSPLVSLLVSPFAGRLADRIGGRRVLLAGLLAYVLGLAVIAPLATASAQALTFALPLALMGLGVGCMIAPMSTEAMRNVPPALAGAAAGISNTVRQLGSVFGTAGTTALLASGVSFQLVLLLPIGLLTAAALVVRGG</sequence>
<dbReference type="PANTHER" id="PTHR42718:SF9">
    <property type="entry name" value="MAJOR FACILITATOR SUPERFAMILY MULTIDRUG TRANSPORTER MFSC"/>
    <property type="match status" value="1"/>
</dbReference>
<proteinExistence type="inferred from homology"/>
<dbReference type="PRINTS" id="PR01036">
    <property type="entry name" value="TCRTETB"/>
</dbReference>
<feature type="transmembrane region" description="Helical" evidence="8">
    <location>
        <begin position="360"/>
        <end position="380"/>
    </location>
</feature>
<feature type="domain" description="Major facilitator superfamily (MFS) profile" evidence="9">
    <location>
        <begin position="15"/>
        <end position="447"/>
    </location>
</feature>
<feature type="transmembrane region" description="Helical" evidence="8">
    <location>
        <begin position="106"/>
        <end position="128"/>
    </location>
</feature>
<feature type="transmembrane region" description="Helical" evidence="8">
    <location>
        <begin position="226"/>
        <end position="247"/>
    </location>
</feature>
<comment type="similarity">
    <text evidence="2">Belongs to the major facilitator superfamily. EmrB family.</text>
</comment>
<evidence type="ECO:0000259" key="9">
    <source>
        <dbReference type="PROSITE" id="PS50850"/>
    </source>
</evidence>
<dbReference type="Proteomes" id="UP001501237">
    <property type="component" value="Unassembled WGS sequence"/>
</dbReference>
<name>A0ABP6QFY2_9ACTN</name>
<dbReference type="PANTHER" id="PTHR42718">
    <property type="entry name" value="MAJOR FACILITATOR SUPERFAMILY MULTIDRUG TRANSPORTER MFSC"/>
    <property type="match status" value="1"/>
</dbReference>
<keyword evidence="7 8" id="KW-0472">Membrane</keyword>
<feature type="transmembrane region" description="Helical" evidence="8">
    <location>
        <begin position="140"/>
        <end position="161"/>
    </location>
</feature>
<evidence type="ECO:0000256" key="1">
    <source>
        <dbReference type="ARBA" id="ARBA00004651"/>
    </source>
</evidence>
<evidence type="ECO:0000256" key="5">
    <source>
        <dbReference type="ARBA" id="ARBA00022692"/>
    </source>
</evidence>
<evidence type="ECO:0000256" key="3">
    <source>
        <dbReference type="ARBA" id="ARBA00022448"/>
    </source>
</evidence>
<keyword evidence="6 8" id="KW-1133">Transmembrane helix</keyword>
<evidence type="ECO:0000256" key="2">
    <source>
        <dbReference type="ARBA" id="ARBA00008537"/>
    </source>
</evidence>
<dbReference type="Pfam" id="PF07690">
    <property type="entry name" value="MFS_1"/>
    <property type="match status" value="2"/>
</dbReference>
<feature type="transmembrane region" description="Helical" evidence="8">
    <location>
        <begin position="167"/>
        <end position="192"/>
    </location>
</feature>
<feature type="transmembrane region" description="Helical" evidence="8">
    <location>
        <begin position="50"/>
        <end position="70"/>
    </location>
</feature>
<dbReference type="EMBL" id="BAAAUV010000007">
    <property type="protein sequence ID" value="GAA3214411.1"/>
    <property type="molecule type" value="Genomic_DNA"/>
</dbReference>
<feature type="transmembrane region" description="Helical" evidence="8">
    <location>
        <begin position="268"/>
        <end position="290"/>
    </location>
</feature>
<dbReference type="PROSITE" id="PS50850">
    <property type="entry name" value="MFS"/>
    <property type="match status" value="1"/>
</dbReference>
<protein>
    <submittedName>
        <fullName evidence="10">DHA2 family efflux MFS transporter permease subunit</fullName>
    </submittedName>
</protein>
<keyword evidence="3" id="KW-0813">Transport</keyword>
<dbReference type="InterPro" id="IPR036259">
    <property type="entry name" value="MFS_trans_sf"/>
</dbReference>
<keyword evidence="4" id="KW-1003">Cell membrane</keyword>
<feature type="transmembrane region" description="Helical" evidence="8">
    <location>
        <begin position="302"/>
        <end position="323"/>
    </location>
</feature>
<dbReference type="NCBIfam" id="TIGR00711">
    <property type="entry name" value="efflux_EmrB"/>
    <property type="match status" value="1"/>
</dbReference>
<feature type="transmembrane region" description="Helical" evidence="8">
    <location>
        <begin position="82"/>
        <end position="100"/>
    </location>
</feature>
<evidence type="ECO:0000256" key="7">
    <source>
        <dbReference type="ARBA" id="ARBA00023136"/>
    </source>
</evidence>
<evidence type="ECO:0000313" key="10">
    <source>
        <dbReference type="EMBL" id="GAA3214411.1"/>
    </source>
</evidence>
<feature type="transmembrane region" description="Helical" evidence="8">
    <location>
        <begin position="204"/>
        <end position="220"/>
    </location>
</feature>
<accession>A0ABP6QFY2</accession>
<dbReference type="Gene3D" id="1.20.1720.10">
    <property type="entry name" value="Multidrug resistance protein D"/>
    <property type="match status" value="1"/>
</dbReference>
<feature type="transmembrane region" description="Helical" evidence="8">
    <location>
        <begin position="335"/>
        <end position="354"/>
    </location>
</feature>
<feature type="transmembrane region" description="Helical" evidence="8">
    <location>
        <begin position="424"/>
        <end position="444"/>
    </location>
</feature>
<organism evidence="10 11">
    <name type="scientific">Actinocorallia longicatena</name>
    <dbReference type="NCBI Taxonomy" id="111803"/>
    <lineage>
        <taxon>Bacteria</taxon>
        <taxon>Bacillati</taxon>
        <taxon>Actinomycetota</taxon>
        <taxon>Actinomycetes</taxon>
        <taxon>Streptosporangiales</taxon>
        <taxon>Thermomonosporaceae</taxon>
        <taxon>Actinocorallia</taxon>
    </lineage>
</organism>
<evidence type="ECO:0000256" key="6">
    <source>
        <dbReference type="ARBA" id="ARBA00022989"/>
    </source>
</evidence>
<dbReference type="InterPro" id="IPR011701">
    <property type="entry name" value="MFS"/>
</dbReference>
<comment type="caution">
    <text evidence="10">The sequence shown here is derived from an EMBL/GenBank/DDBJ whole genome shotgun (WGS) entry which is preliminary data.</text>
</comment>
<evidence type="ECO:0000256" key="4">
    <source>
        <dbReference type="ARBA" id="ARBA00022475"/>
    </source>
</evidence>
<evidence type="ECO:0000313" key="11">
    <source>
        <dbReference type="Proteomes" id="UP001501237"/>
    </source>
</evidence>
<dbReference type="Gene3D" id="1.20.1250.20">
    <property type="entry name" value="MFS general substrate transporter like domains"/>
    <property type="match status" value="1"/>
</dbReference>
<dbReference type="InterPro" id="IPR004638">
    <property type="entry name" value="EmrB-like"/>
</dbReference>
<dbReference type="InterPro" id="IPR020846">
    <property type="entry name" value="MFS_dom"/>
</dbReference>
<reference evidence="11" key="1">
    <citation type="journal article" date="2019" name="Int. J. Syst. Evol. Microbiol.">
        <title>The Global Catalogue of Microorganisms (GCM) 10K type strain sequencing project: providing services to taxonomists for standard genome sequencing and annotation.</title>
        <authorList>
            <consortium name="The Broad Institute Genomics Platform"/>
            <consortium name="The Broad Institute Genome Sequencing Center for Infectious Disease"/>
            <person name="Wu L."/>
            <person name="Ma J."/>
        </authorList>
    </citation>
    <scope>NUCLEOTIDE SEQUENCE [LARGE SCALE GENOMIC DNA]</scope>
    <source>
        <strain evidence="11">JCM 9377</strain>
    </source>
</reference>